<dbReference type="RefSeq" id="WP_277444112.1">
    <property type="nucleotide sequence ID" value="NZ_JAKOAV010000018.1"/>
</dbReference>
<comment type="similarity">
    <text evidence="2">Belongs to the FldB/FldC dehydratase alpha/beta subunit family.</text>
</comment>
<dbReference type="GO" id="GO:0051536">
    <property type="term" value="F:iron-sulfur cluster binding"/>
    <property type="evidence" value="ECO:0007669"/>
    <property type="project" value="UniProtKB-KW"/>
</dbReference>
<gene>
    <name evidence="4" type="ORF">L7E55_10270</name>
</gene>
<protein>
    <submittedName>
        <fullName evidence="4">2-hydroxyacyl-CoA dehydratase family protein</fullName>
    </submittedName>
</protein>
<dbReference type="InterPro" id="IPR010327">
    <property type="entry name" value="FldB/FldC_alpha/beta"/>
</dbReference>
<evidence type="ECO:0000256" key="3">
    <source>
        <dbReference type="ARBA" id="ARBA00023014"/>
    </source>
</evidence>
<sequence length="387" mass="43140">MRPESMNIFDDLRGQNMVVLENAKQSGRKVVGMYCAYCPQELVLAAGAIPVSLCGTKDEPIADAEKVLPRNICPLIKSSFGFAITGKCPYFYFSDFVIGETTCDGKKKMFELLGQHKPMHVMHLPQGADRPGALPWWKEELSLLKERLEETLGVTISDDSLREAIKLSNSEQLAIKELHDLNKFDPAPLSGLDLLTATFMKGFNVNKLEGIALVNKLIGEVKEVIEQGGSPFQPDTPRILLTGCPVGIGSEKLIRLLEENGGSVVCFESCSGYKTLDMLVDEDERRDPLEAIAERSLKIPCSCMTPNEGRLDLLGRMIGEYRVDGVVDLTWQACHTYNVEAELVRGYVKDNFDIPCLHLETDYSSSDLQQLKTRVTAFIELLDKRWT</sequence>
<comment type="caution">
    <text evidence="4">The sequence shown here is derived from an EMBL/GenBank/DDBJ whole genome shotgun (WGS) entry which is preliminary data.</text>
</comment>
<keyword evidence="5" id="KW-1185">Reference proteome</keyword>
<keyword evidence="3" id="KW-0479">Metal-binding</keyword>
<reference evidence="4" key="1">
    <citation type="submission" date="2022-02" db="EMBL/GenBank/DDBJ databases">
        <authorList>
            <person name="Leng L."/>
        </authorList>
    </citation>
    <scope>NUCLEOTIDE SEQUENCE</scope>
    <source>
        <strain evidence="4">JI</strain>
    </source>
</reference>
<dbReference type="Proteomes" id="UP001154312">
    <property type="component" value="Unassembled WGS sequence"/>
</dbReference>
<dbReference type="NCBIfam" id="NF040772">
    <property type="entry name" value="double_cubane"/>
    <property type="match status" value="1"/>
</dbReference>
<dbReference type="GO" id="GO:0016836">
    <property type="term" value="F:hydro-lyase activity"/>
    <property type="evidence" value="ECO:0007669"/>
    <property type="project" value="UniProtKB-ARBA"/>
</dbReference>
<dbReference type="EMBL" id="JAKOAV010000018">
    <property type="protein sequence ID" value="MDF9408734.1"/>
    <property type="molecule type" value="Genomic_DNA"/>
</dbReference>
<dbReference type="Gene3D" id="3.40.50.11900">
    <property type="match status" value="1"/>
</dbReference>
<dbReference type="Gene3D" id="3.40.50.11890">
    <property type="match status" value="1"/>
</dbReference>
<keyword evidence="3" id="KW-0411">Iron-sulfur</keyword>
<comment type="cofactor">
    <cofactor evidence="1">
        <name>[4Fe-4S] cluster</name>
        <dbReference type="ChEBI" id="CHEBI:49883"/>
    </cofactor>
</comment>
<dbReference type="Gene3D" id="1.20.1270.370">
    <property type="match status" value="1"/>
</dbReference>
<organism evidence="4 5">
    <name type="scientific">Pelotomaculum isophthalicicum JI</name>
    <dbReference type="NCBI Taxonomy" id="947010"/>
    <lineage>
        <taxon>Bacteria</taxon>
        <taxon>Bacillati</taxon>
        <taxon>Bacillota</taxon>
        <taxon>Clostridia</taxon>
        <taxon>Eubacteriales</taxon>
        <taxon>Desulfotomaculaceae</taxon>
        <taxon>Pelotomaculum</taxon>
    </lineage>
</organism>
<dbReference type="AlphaFoldDB" id="A0A9X4H896"/>
<dbReference type="PANTHER" id="PTHR30548">
    <property type="entry name" value="2-HYDROXYGLUTARYL-COA DEHYDRATASE, D-COMPONENT-RELATED"/>
    <property type="match status" value="1"/>
</dbReference>
<evidence type="ECO:0000256" key="2">
    <source>
        <dbReference type="ARBA" id="ARBA00005806"/>
    </source>
</evidence>
<dbReference type="PANTHER" id="PTHR30548:SF6">
    <property type="entry name" value="DEHYDRATASE SUBUNIT YJIM-RELATED"/>
    <property type="match status" value="1"/>
</dbReference>
<name>A0A9X4H896_9FIRM</name>
<evidence type="ECO:0000256" key="1">
    <source>
        <dbReference type="ARBA" id="ARBA00001966"/>
    </source>
</evidence>
<keyword evidence="3" id="KW-0408">Iron</keyword>
<evidence type="ECO:0000313" key="5">
    <source>
        <dbReference type="Proteomes" id="UP001154312"/>
    </source>
</evidence>
<proteinExistence type="inferred from homology"/>
<dbReference type="Pfam" id="PF06050">
    <property type="entry name" value="HGD-D"/>
    <property type="match status" value="1"/>
</dbReference>
<evidence type="ECO:0000313" key="4">
    <source>
        <dbReference type="EMBL" id="MDF9408734.1"/>
    </source>
</evidence>
<accession>A0A9X4H896</accession>
<dbReference type="InterPro" id="IPR047678">
    <property type="entry name" value="YjiM-like"/>
</dbReference>